<dbReference type="EMBL" id="JGDM01000081">
    <property type="protein sequence ID" value="EXZ43228.1"/>
    <property type="molecule type" value="Genomic_DNA"/>
</dbReference>
<sequence>MNEDIRYGLCFKKRSSFETSFLMKFRTGQKEKFKKKIYFFRFQ</sequence>
<dbReference type="AlphaFoldDB" id="A0A015YG59"/>
<proteinExistence type="predicted"/>
<accession>A0A015YG59</accession>
<comment type="caution">
    <text evidence="1">The sequence shown here is derived from an EMBL/GenBank/DDBJ whole genome shotgun (WGS) entry which is preliminary data.</text>
</comment>
<gene>
    <name evidence="1" type="ORF">M076_3608</name>
</gene>
<dbReference type="PATRIC" id="fig|1339280.3.peg.3454"/>
<name>A0A015YG59_BACFG</name>
<evidence type="ECO:0000313" key="2">
    <source>
        <dbReference type="Proteomes" id="UP000022272"/>
    </source>
</evidence>
<evidence type="ECO:0000313" key="1">
    <source>
        <dbReference type="EMBL" id="EXZ43228.1"/>
    </source>
</evidence>
<reference evidence="1 2" key="1">
    <citation type="submission" date="2014-02" db="EMBL/GenBank/DDBJ databases">
        <authorList>
            <person name="Sears C."/>
            <person name="Carroll K."/>
            <person name="Sack B.R."/>
            <person name="Qadri F."/>
            <person name="Myers L.L."/>
            <person name="Chung G.-T."/>
            <person name="Escheverria P."/>
            <person name="Fraser C.M."/>
            <person name="Sadzewicz L."/>
            <person name="Shefchek K.A."/>
            <person name="Tallon L."/>
            <person name="Das S.P."/>
            <person name="Daugherty S."/>
            <person name="Mongodin E.F."/>
        </authorList>
    </citation>
    <scope>NUCLEOTIDE SEQUENCE [LARGE SCALE GENOMIC DNA]</scope>
    <source>
        <strain evidence="1 2">2-F-2 #4</strain>
    </source>
</reference>
<dbReference type="Proteomes" id="UP000022272">
    <property type="component" value="Unassembled WGS sequence"/>
</dbReference>
<protein>
    <submittedName>
        <fullName evidence="1">Uncharacterized protein</fullName>
    </submittedName>
</protein>
<organism evidence="1 2">
    <name type="scientific">Bacteroides fragilis str. 2-F-2 #4</name>
    <dbReference type="NCBI Taxonomy" id="1339280"/>
    <lineage>
        <taxon>Bacteria</taxon>
        <taxon>Pseudomonadati</taxon>
        <taxon>Bacteroidota</taxon>
        <taxon>Bacteroidia</taxon>
        <taxon>Bacteroidales</taxon>
        <taxon>Bacteroidaceae</taxon>
        <taxon>Bacteroides</taxon>
    </lineage>
</organism>